<dbReference type="PANTHER" id="PTHR32295">
    <property type="entry name" value="IQ-DOMAIN 5-RELATED"/>
    <property type="match status" value="1"/>
</dbReference>
<dbReference type="PROSITE" id="PS50096">
    <property type="entry name" value="IQ"/>
    <property type="match status" value="2"/>
</dbReference>
<name>A0AAP0KIY1_9MAGN</name>
<dbReference type="PANTHER" id="PTHR32295:SF33">
    <property type="entry name" value="PROTEIN IQ-DOMAIN 21"/>
    <property type="match status" value="1"/>
</dbReference>
<dbReference type="CDD" id="cd23767">
    <property type="entry name" value="IQCD"/>
    <property type="match status" value="1"/>
</dbReference>
<accession>A0AAP0KIY1</accession>
<comment type="similarity">
    <text evidence="2">Belongs to the IQD family.</text>
</comment>
<evidence type="ECO:0000256" key="2">
    <source>
        <dbReference type="ARBA" id="ARBA00024341"/>
    </source>
</evidence>
<proteinExistence type="inferred from homology"/>
<dbReference type="AlphaFoldDB" id="A0AAP0KIY1"/>
<dbReference type="SUPFAM" id="SSF52540">
    <property type="entry name" value="P-loop containing nucleoside triphosphate hydrolases"/>
    <property type="match status" value="1"/>
</dbReference>
<dbReference type="InterPro" id="IPR000048">
    <property type="entry name" value="IQ_motif_EF-hand-BS"/>
</dbReference>
<sequence length="324" mass="36248">MGFFQANIVKIKNDCCFWRKKGSLFASVKKVFKASSTPQINKRENEEMLQHDMSESMSLEVEQHSTVEETLPYAITNDESSDHGQSLVGENDENHAIDIAIAMAASAEAAAAAAHAALMQLRAGNRRRINSGEERAATLIQSHYRGYLARSELCAMRGLVRLQALVRGHILRKQLKIDMHMTMKSMQAVVRVQMRAVRERRQLFANKEQRNEGTKIGNVTMTPTSGSLDSMPTSNNIMSRPSVRKSRSLENQSISSMMRRQPNEDEGNGGGQEASLELAAMLRTFEKTTEVIMESQSRMAEMIAEALVSQQRMLKRGLKRPGAF</sequence>
<keyword evidence="1" id="KW-0112">Calmodulin-binding</keyword>
<evidence type="ECO:0000256" key="3">
    <source>
        <dbReference type="ARBA" id="ARBA00045534"/>
    </source>
</evidence>
<dbReference type="GO" id="GO:0005516">
    <property type="term" value="F:calmodulin binding"/>
    <property type="evidence" value="ECO:0007669"/>
    <property type="project" value="UniProtKB-KW"/>
</dbReference>
<reference evidence="5 6" key="1">
    <citation type="submission" date="2024-01" db="EMBL/GenBank/DDBJ databases">
        <title>Genome assemblies of Stephania.</title>
        <authorList>
            <person name="Yang L."/>
        </authorList>
    </citation>
    <scope>NUCLEOTIDE SEQUENCE [LARGE SCALE GENOMIC DNA]</scope>
    <source>
        <strain evidence="5">QJT</strain>
        <tissue evidence="5">Leaf</tissue>
    </source>
</reference>
<dbReference type="SMART" id="SM00015">
    <property type="entry name" value="IQ"/>
    <property type="match status" value="2"/>
</dbReference>
<dbReference type="EMBL" id="JBBNAE010000001">
    <property type="protein sequence ID" value="KAK9153396.1"/>
    <property type="molecule type" value="Genomic_DNA"/>
</dbReference>
<feature type="region of interest" description="Disordered" evidence="4">
    <location>
        <begin position="209"/>
        <end position="272"/>
    </location>
</feature>
<dbReference type="Gene3D" id="1.20.5.190">
    <property type="match status" value="1"/>
</dbReference>
<feature type="compositionally biased region" description="Polar residues" evidence="4">
    <location>
        <begin position="249"/>
        <end position="258"/>
    </location>
</feature>
<organism evidence="5 6">
    <name type="scientific">Stephania japonica</name>
    <dbReference type="NCBI Taxonomy" id="461633"/>
    <lineage>
        <taxon>Eukaryota</taxon>
        <taxon>Viridiplantae</taxon>
        <taxon>Streptophyta</taxon>
        <taxon>Embryophyta</taxon>
        <taxon>Tracheophyta</taxon>
        <taxon>Spermatophyta</taxon>
        <taxon>Magnoliopsida</taxon>
        <taxon>Ranunculales</taxon>
        <taxon>Menispermaceae</taxon>
        <taxon>Menispermoideae</taxon>
        <taxon>Cissampelideae</taxon>
        <taxon>Stephania</taxon>
    </lineage>
</organism>
<protein>
    <submittedName>
        <fullName evidence="5">Uncharacterized protein</fullName>
    </submittedName>
</protein>
<comment type="caution">
    <text evidence="5">The sequence shown here is derived from an EMBL/GenBank/DDBJ whole genome shotgun (WGS) entry which is preliminary data.</text>
</comment>
<keyword evidence="6" id="KW-1185">Reference proteome</keyword>
<dbReference type="Proteomes" id="UP001417504">
    <property type="component" value="Unassembled WGS sequence"/>
</dbReference>
<gene>
    <name evidence="5" type="ORF">Sjap_000876</name>
</gene>
<evidence type="ECO:0000313" key="5">
    <source>
        <dbReference type="EMBL" id="KAK9153396.1"/>
    </source>
</evidence>
<dbReference type="InterPro" id="IPR027417">
    <property type="entry name" value="P-loop_NTPase"/>
</dbReference>
<comment type="function">
    <text evidence="3">May be involved in cooperative interactions with calmodulins or calmodulin-like proteins. Recruits calmodulin proteins to microtubules, thus being a potential scaffold in cellular signaling and trafficking. May associate with nucleic acids and regulate gene expression at the transcriptional or post-transcriptional level.</text>
</comment>
<evidence type="ECO:0000313" key="6">
    <source>
        <dbReference type="Proteomes" id="UP001417504"/>
    </source>
</evidence>
<evidence type="ECO:0000256" key="1">
    <source>
        <dbReference type="ARBA" id="ARBA00022860"/>
    </source>
</evidence>
<evidence type="ECO:0000256" key="4">
    <source>
        <dbReference type="SAM" id="MobiDB-lite"/>
    </source>
</evidence>
<feature type="compositionally biased region" description="Polar residues" evidence="4">
    <location>
        <begin position="217"/>
        <end position="239"/>
    </location>
</feature>
<dbReference type="Pfam" id="PF00612">
    <property type="entry name" value="IQ"/>
    <property type="match status" value="2"/>
</dbReference>